<gene>
    <name evidence="1" type="ORF">ACFSJS_01870</name>
</gene>
<sequence length="157" mass="17612">MSSPSSPEELDGWLRGYGWSPERNIGEEAEELVRSAVEVFARYGVPTSPSSCALSVVRNYGKLEFFLHDRPENHAVMVPGIVYKGQAEEVAEFEQELGAKVFAVGHDTYDGALFLVDDSNRVFLLHHSGDYFLGTGMREAFFTFMYGEFQDAEDFHA</sequence>
<dbReference type="RefSeq" id="WP_380895931.1">
    <property type="nucleotide sequence ID" value="NZ_JBHUFU010000001.1"/>
</dbReference>
<keyword evidence="2" id="KW-1185">Reference proteome</keyword>
<comment type="caution">
    <text evidence="1">The sequence shown here is derived from an EMBL/GenBank/DDBJ whole genome shotgun (WGS) entry which is preliminary data.</text>
</comment>
<dbReference type="Pfam" id="PF14433">
    <property type="entry name" value="SUKH-3"/>
    <property type="match status" value="1"/>
</dbReference>
<dbReference type="Proteomes" id="UP001597365">
    <property type="component" value="Unassembled WGS sequence"/>
</dbReference>
<evidence type="ECO:0000313" key="1">
    <source>
        <dbReference type="EMBL" id="MFD1828410.1"/>
    </source>
</evidence>
<protein>
    <submittedName>
        <fullName evidence="1">SUKH-3 domain-containing protein</fullName>
    </submittedName>
</protein>
<proteinExistence type="predicted"/>
<organism evidence="1 2">
    <name type="scientific">Streptomyces desertarenae</name>
    <dbReference type="NCBI Taxonomy" id="2666184"/>
    <lineage>
        <taxon>Bacteria</taxon>
        <taxon>Bacillati</taxon>
        <taxon>Actinomycetota</taxon>
        <taxon>Actinomycetes</taxon>
        <taxon>Kitasatosporales</taxon>
        <taxon>Streptomycetaceae</taxon>
        <taxon>Streptomyces</taxon>
    </lineage>
</organism>
<dbReference type="EMBL" id="JBHUFU010000001">
    <property type="protein sequence ID" value="MFD1828410.1"/>
    <property type="molecule type" value="Genomic_DNA"/>
</dbReference>
<evidence type="ECO:0000313" key="2">
    <source>
        <dbReference type="Proteomes" id="UP001597365"/>
    </source>
</evidence>
<name>A0ABW4PE81_9ACTN</name>
<dbReference type="InterPro" id="IPR025850">
    <property type="entry name" value="SUKH-3"/>
</dbReference>
<reference evidence="2" key="1">
    <citation type="journal article" date="2019" name="Int. J. Syst. Evol. Microbiol.">
        <title>The Global Catalogue of Microorganisms (GCM) 10K type strain sequencing project: providing services to taxonomists for standard genome sequencing and annotation.</title>
        <authorList>
            <consortium name="The Broad Institute Genomics Platform"/>
            <consortium name="The Broad Institute Genome Sequencing Center for Infectious Disease"/>
            <person name="Wu L."/>
            <person name="Ma J."/>
        </authorList>
    </citation>
    <scope>NUCLEOTIDE SEQUENCE [LARGE SCALE GENOMIC DNA]</scope>
    <source>
        <strain evidence="2">CGMCC 4.7455</strain>
    </source>
</reference>
<accession>A0ABW4PE81</accession>